<feature type="transmembrane region" description="Helical" evidence="1">
    <location>
        <begin position="125"/>
        <end position="143"/>
    </location>
</feature>
<organism evidence="2 3">
    <name type="scientific">Glutamicibacter ardleyensis</name>
    <dbReference type="NCBI Taxonomy" id="225894"/>
    <lineage>
        <taxon>Bacteria</taxon>
        <taxon>Bacillati</taxon>
        <taxon>Actinomycetota</taxon>
        <taxon>Actinomycetes</taxon>
        <taxon>Micrococcales</taxon>
        <taxon>Micrococcaceae</taxon>
        <taxon>Glutamicibacter</taxon>
    </lineage>
</organism>
<evidence type="ECO:0000256" key="1">
    <source>
        <dbReference type="SAM" id="Phobius"/>
    </source>
</evidence>
<evidence type="ECO:0000313" key="3">
    <source>
        <dbReference type="Proteomes" id="UP000606115"/>
    </source>
</evidence>
<keyword evidence="1" id="KW-0812">Transmembrane</keyword>
<feature type="transmembrane region" description="Helical" evidence="1">
    <location>
        <begin position="86"/>
        <end position="105"/>
    </location>
</feature>
<accession>A0ABQ2DQ70</accession>
<dbReference type="EMBL" id="BMKX01000008">
    <property type="protein sequence ID" value="GGJ67847.1"/>
    <property type="molecule type" value="Genomic_DNA"/>
</dbReference>
<dbReference type="GeneID" id="303305183"/>
<dbReference type="RefSeq" id="WP_096256332.1">
    <property type="nucleotide sequence ID" value="NZ_BMKX01000008.1"/>
</dbReference>
<keyword evidence="1" id="KW-0472">Membrane</keyword>
<sequence>MKSRLPRAARKYLDQLRLELGHLNIEERNRIIEQTNAKIRQLPGRGRNQVELFEHLGTAAMRAEKFRRTEPEALAVRSGKEFLNRILGWPILAFALLTAVVLYFGPIASVEPDGTALAETMLSTWEAAVGAQIIWLAVLPVLFSSLRLWAQNKFTWTLGVLGAVLFTLVVIFGAAGIGLYFIPITVLLWAQVLTPMIMMRGSMAYPGALWLISGALLVLLGLVWAVRPALDESTNNIWLIISPAIVLGLLAVLLPTRKFWVQVALITVGILVIAAGLTAALGNLGHPALIDTWVVGGLAFAVGHLALAGGLWHERVRKLLALY</sequence>
<proteinExistence type="predicted"/>
<keyword evidence="1" id="KW-1133">Transmembrane helix</keyword>
<feature type="transmembrane region" description="Helical" evidence="1">
    <location>
        <begin position="155"/>
        <end position="174"/>
    </location>
</feature>
<dbReference type="Proteomes" id="UP000606115">
    <property type="component" value="Unassembled WGS sequence"/>
</dbReference>
<protein>
    <recommendedName>
        <fullName evidence="4">DUF1700 domain-containing protein</fullName>
    </recommendedName>
</protein>
<name>A0ABQ2DQ70_9MICC</name>
<feature type="transmembrane region" description="Helical" evidence="1">
    <location>
        <begin position="259"/>
        <end position="281"/>
    </location>
</feature>
<feature type="transmembrane region" description="Helical" evidence="1">
    <location>
        <begin position="205"/>
        <end position="225"/>
    </location>
</feature>
<reference evidence="3" key="1">
    <citation type="journal article" date="2019" name="Int. J. Syst. Evol. Microbiol.">
        <title>The Global Catalogue of Microorganisms (GCM) 10K type strain sequencing project: providing services to taxonomists for standard genome sequencing and annotation.</title>
        <authorList>
            <consortium name="The Broad Institute Genomics Platform"/>
            <consortium name="The Broad Institute Genome Sequencing Center for Infectious Disease"/>
            <person name="Wu L."/>
            <person name="Ma J."/>
        </authorList>
    </citation>
    <scope>NUCLEOTIDE SEQUENCE [LARGE SCALE GENOMIC DNA]</scope>
    <source>
        <strain evidence="3">CGMCC 1.3685</strain>
    </source>
</reference>
<feature type="transmembrane region" description="Helical" evidence="1">
    <location>
        <begin position="237"/>
        <end position="254"/>
    </location>
</feature>
<comment type="caution">
    <text evidence="2">The sequence shown here is derived from an EMBL/GenBank/DDBJ whole genome shotgun (WGS) entry which is preliminary data.</text>
</comment>
<evidence type="ECO:0008006" key="4">
    <source>
        <dbReference type="Google" id="ProtNLM"/>
    </source>
</evidence>
<gene>
    <name evidence="2" type="ORF">GCM10007173_28380</name>
</gene>
<keyword evidence="3" id="KW-1185">Reference proteome</keyword>
<evidence type="ECO:0000313" key="2">
    <source>
        <dbReference type="EMBL" id="GGJ67847.1"/>
    </source>
</evidence>
<feature type="transmembrane region" description="Helical" evidence="1">
    <location>
        <begin position="293"/>
        <end position="312"/>
    </location>
</feature>